<dbReference type="SMART" id="SM00883">
    <property type="entry name" value="Cpn10"/>
    <property type="match status" value="1"/>
</dbReference>
<accession>A0A1E7N2C4</accession>
<evidence type="ECO:0000313" key="7">
    <source>
        <dbReference type="Proteomes" id="UP000037395"/>
    </source>
</evidence>
<reference evidence="6 7" key="2">
    <citation type="submission" date="2014-07" db="EMBL/GenBank/DDBJ databases">
        <authorList>
            <person name="Zhang J.E."/>
            <person name="Yang H."/>
            <person name="Guo J."/>
            <person name="Deng Z."/>
            <person name="Luo H."/>
            <person name="Luo M."/>
            <person name="Zhao B."/>
        </authorList>
    </citation>
    <scope>NUCLEOTIDE SEQUENCE [LARGE SCALE GENOMIC DNA]</scope>
    <source>
        <strain evidence="6">ATCC 10762</strain>
        <strain evidence="7">ATCC 10762 / DSM 40127 / CCM 3239 / JCM 4008 / LMG 5968 / NBRC 12843 / NCIMB 8234 / A-377</strain>
    </source>
</reference>
<dbReference type="Gene3D" id="2.30.33.40">
    <property type="entry name" value="GroES chaperonin"/>
    <property type="match status" value="1"/>
</dbReference>
<reference evidence="6" key="3">
    <citation type="submission" date="2016-08" db="EMBL/GenBank/DDBJ databases">
        <title>Sequencing, Assembly and Comparative Genomics of S. aureofaciens ATCC 10762.</title>
        <authorList>
            <person name="Gradnigo J.S."/>
            <person name="Johnson N."/>
            <person name="Somerville G.A."/>
        </authorList>
    </citation>
    <scope>NUCLEOTIDE SEQUENCE [LARGE SCALE GENOMIC DNA]</scope>
    <source>
        <strain evidence="6">ATCC 10762</strain>
    </source>
</reference>
<dbReference type="PRINTS" id="PR00297">
    <property type="entry name" value="CHAPERONIN10"/>
</dbReference>
<reference evidence="7" key="4">
    <citation type="submission" date="2016-08" db="EMBL/GenBank/DDBJ databases">
        <title>Sequencing, assembly and comparative genomics of S. aureofaciens ATCC 10762.</title>
        <authorList>
            <person name="Gradnigo J.S."/>
            <person name="Johnson N."/>
            <person name="Somerville G.A."/>
        </authorList>
    </citation>
    <scope>NUCLEOTIDE SEQUENCE [LARGE SCALE GENOMIC DNA]</scope>
    <source>
        <strain evidence="7">ATCC 10762 / DSM 40127 / CCM 3239 / JCM 4008 / LMG 5968 / NBRC 12843 / NCIMB 8234 / A-377</strain>
    </source>
</reference>
<comment type="function">
    <text evidence="3">Together with the chaperonin GroEL, plays an essential role in assisting protein folding. The GroEL-GroES system forms a nano-cage that allows encapsulation of the non-native substrate proteins and provides a physical environment optimized to promote and accelerate protein folding. GroES binds to the apical surface of the GroEL ring, thereby capping the opening of the GroEL channel.</text>
</comment>
<dbReference type="GeneID" id="97488281"/>
<dbReference type="CDD" id="cd00320">
    <property type="entry name" value="cpn10"/>
    <property type="match status" value="1"/>
</dbReference>
<dbReference type="InterPro" id="IPR011032">
    <property type="entry name" value="GroES-like_sf"/>
</dbReference>
<dbReference type="InterPro" id="IPR020818">
    <property type="entry name" value="Chaperonin_GroES"/>
</dbReference>
<dbReference type="Pfam" id="PF00166">
    <property type="entry name" value="Cpn10"/>
    <property type="match status" value="1"/>
</dbReference>
<dbReference type="RefSeq" id="WP_030557773.1">
    <property type="nucleotide sequence ID" value="NZ_BMUB01000014.1"/>
</dbReference>
<organism evidence="6 7">
    <name type="scientific">Kitasatospora aureofaciens</name>
    <name type="common">Streptomyces aureofaciens</name>
    <dbReference type="NCBI Taxonomy" id="1894"/>
    <lineage>
        <taxon>Bacteria</taxon>
        <taxon>Bacillati</taxon>
        <taxon>Actinomycetota</taxon>
        <taxon>Actinomycetes</taxon>
        <taxon>Kitasatosporales</taxon>
        <taxon>Streptomycetaceae</taxon>
        <taxon>Kitasatospora</taxon>
    </lineage>
</organism>
<dbReference type="GO" id="GO:0005524">
    <property type="term" value="F:ATP binding"/>
    <property type="evidence" value="ECO:0007669"/>
    <property type="project" value="InterPro"/>
</dbReference>
<dbReference type="EMBL" id="JPRF03000043">
    <property type="protein sequence ID" value="OEV34832.1"/>
    <property type="molecule type" value="Genomic_DNA"/>
</dbReference>
<comment type="similarity">
    <text evidence="1 3">Belongs to the GroES chaperonin family.</text>
</comment>
<dbReference type="InterPro" id="IPR037124">
    <property type="entry name" value="Chaperonin_GroES_sf"/>
</dbReference>
<dbReference type="GO" id="GO:0051082">
    <property type="term" value="F:unfolded protein binding"/>
    <property type="evidence" value="ECO:0007669"/>
    <property type="project" value="TreeGrafter"/>
</dbReference>
<dbReference type="GO" id="GO:0044183">
    <property type="term" value="F:protein folding chaperone"/>
    <property type="evidence" value="ECO:0007669"/>
    <property type="project" value="InterPro"/>
</dbReference>
<keyword evidence="7" id="KW-1185">Reference proteome</keyword>
<dbReference type="Proteomes" id="UP000610124">
    <property type="component" value="Unassembled WGS sequence"/>
</dbReference>
<dbReference type="EMBL" id="BMUB01000014">
    <property type="protein sequence ID" value="GGU92830.1"/>
    <property type="molecule type" value="Genomic_DNA"/>
</dbReference>
<sequence>MPDFHPKHDHLIVKPIGGSTPQDPARRKGEVVAVGPGRQLESGKPHPVDVKVGEKILFNSFAGSDIEVEGQAYVELPEDEVLALSAE</sequence>
<dbReference type="OrthoDB" id="4245222at2"/>
<evidence type="ECO:0000256" key="2">
    <source>
        <dbReference type="ARBA" id="ARBA00023186"/>
    </source>
</evidence>
<dbReference type="PANTHER" id="PTHR10772">
    <property type="entry name" value="10 KDA HEAT SHOCK PROTEIN"/>
    <property type="match status" value="1"/>
</dbReference>
<dbReference type="PANTHER" id="PTHR10772:SF58">
    <property type="entry name" value="CO-CHAPERONIN GROES"/>
    <property type="match status" value="1"/>
</dbReference>
<evidence type="ECO:0000256" key="3">
    <source>
        <dbReference type="RuleBase" id="RU000535"/>
    </source>
</evidence>
<proteinExistence type="inferred from homology"/>
<evidence type="ECO:0000256" key="4">
    <source>
        <dbReference type="SAM" id="MobiDB-lite"/>
    </source>
</evidence>
<evidence type="ECO:0000313" key="5">
    <source>
        <dbReference type="EMBL" id="GGU92830.1"/>
    </source>
</evidence>
<dbReference type="GO" id="GO:0051087">
    <property type="term" value="F:protein-folding chaperone binding"/>
    <property type="evidence" value="ECO:0007669"/>
    <property type="project" value="TreeGrafter"/>
</dbReference>
<evidence type="ECO:0000256" key="1">
    <source>
        <dbReference type="ARBA" id="ARBA00006975"/>
    </source>
</evidence>
<dbReference type="SUPFAM" id="SSF50129">
    <property type="entry name" value="GroES-like"/>
    <property type="match status" value="1"/>
</dbReference>
<reference evidence="5" key="5">
    <citation type="submission" date="2020-09" db="EMBL/GenBank/DDBJ databases">
        <authorList>
            <person name="Sun Q."/>
            <person name="Ohkuma M."/>
        </authorList>
    </citation>
    <scope>NUCLEOTIDE SEQUENCE</scope>
    <source>
        <strain evidence="5">JCM 4434</strain>
    </source>
</reference>
<feature type="compositionally biased region" description="Basic and acidic residues" evidence="4">
    <location>
        <begin position="1"/>
        <end position="12"/>
    </location>
</feature>
<dbReference type="KEGG" id="kau:B6264_25520"/>
<name>A0A1E7N2C4_KITAU</name>
<keyword evidence="2 3" id="KW-0143">Chaperone</keyword>
<dbReference type="Proteomes" id="UP000037395">
    <property type="component" value="Unassembled WGS sequence"/>
</dbReference>
<gene>
    <name evidence="5" type="primary">groS</name>
    <name evidence="5" type="ORF">GCM10010502_52960</name>
    <name evidence="6" type="ORF">HS99_0010205</name>
</gene>
<dbReference type="GO" id="GO:0046872">
    <property type="term" value="F:metal ion binding"/>
    <property type="evidence" value="ECO:0007669"/>
    <property type="project" value="TreeGrafter"/>
</dbReference>
<reference evidence="5" key="1">
    <citation type="journal article" date="2014" name="Int. J. Syst. Evol. Microbiol.">
        <title>Complete genome sequence of Corynebacterium casei LMG S-19264T (=DSM 44701T), isolated from a smear-ripened cheese.</title>
        <authorList>
            <consortium name="US DOE Joint Genome Institute (JGI-PGF)"/>
            <person name="Walter F."/>
            <person name="Albersmeier A."/>
            <person name="Kalinowski J."/>
            <person name="Ruckert C."/>
        </authorList>
    </citation>
    <scope>NUCLEOTIDE SEQUENCE</scope>
    <source>
        <strain evidence="5">JCM 4434</strain>
    </source>
</reference>
<comment type="caution">
    <text evidence="6">The sequence shown here is derived from an EMBL/GenBank/DDBJ whole genome shotgun (WGS) entry which is preliminary data.</text>
</comment>
<feature type="region of interest" description="Disordered" evidence="4">
    <location>
        <begin position="1"/>
        <end position="27"/>
    </location>
</feature>
<evidence type="ECO:0000313" key="6">
    <source>
        <dbReference type="EMBL" id="OEV34832.1"/>
    </source>
</evidence>
<protein>
    <recommendedName>
        <fullName evidence="3">10 kDa chaperonin</fullName>
    </recommendedName>
</protein>
<accession>A0A8H9I1R5</accession>
<comment type="subunit">
    <text evidence="3">Heptamer of 7 subunits arranged in a ring.</text>
</comment>
<dbReference type="AlphaFoldDB" id="A0A1E7N2C4"/>